<dbReference type="EMBL" id="GBXM01009256">
    <property type="protein sequence ID" value="JAH99321.1"/>
    <property type="molecule type" value="Transcribed_RNA"/>
</dbReference>
<evidence type="ECO:0000313" key="1">
    <source>
        <dbReference type="EMBL" id="JAH99321.1"/>
    </source>
</evidence>
<protein>
    <submittedName>
        <fullName evidence="1">Uncharacterized protein</fullName>
    </submittedName>
</protein>
<dbReference type="AlphaFoldDB" id="A0A0E9XA71"/>
<sequence>MSLTYNLPAVIAEINYYLYILAIVENKICLH</sequence>
<organism evidence="1">
    <name type="scientific">Anguilla anguilla</name>
    <name type="common">European freshwater eel</name>
    <name type="synonym">Muraena anguilla</name>
    <dbReference type="NCBI Taxonomy" id="7936"/>
    <lineage>
        <taxon>Eukaryota</taxon>
        <taxon>Metazoa</taxon>
        <taxon>Chordata</taxon>
        <taxon>Craniata</taxon>
        <taxon>Vertebrata</taxon>
        <taxon>Euteleostomi</taxon>
        <taxon>Actinopterygii</taxon>
        <taxon>Neopterygii</taxon>
        <taxon>Teleostei</taxon>
        <taxon>Anguilliformes</taxon>
        <taxon>Anguillidae</taxon>
        <taxon>Anguilla</taxon>
    </lineage>
</organism>
<proteinExistence type="predicted"/>
<reference evidence="1" key="1">
    <citation type="submission" date="2014-11" db="EMBL/GenBank/DDBJ databases">
        <authorList>
            <person name="Amaro Gonzalez C."/>
        </authorList>
    </citation>
    <scope>NUCLEOTIDE SEQUENCE</scope>
</reference>
<name>A0A0E9XA71_ANGAN</name>
<accession>A0A0E9XA71</accession>
<reference evidence="1" key="2">
    <citation type="journal article" date="2015" name="Fish Shellfish Immunol.">
        <title>Early steps in the European eel (Anguilla anguilla)-Vibrio vulnificus interaction in the gills: Role of the RtxA13 toxin.</title>
        <authorList>
            <person name="Callol A."/>
            <person name="Pajuelo D."/>
            <person name="Ebbesson L."/>
            <person name="Teles M."/>
            <person name="MacKenzie S."/>
            <person name="Amaro C."/>
        </authorList>
    </citation>
    <scope>NUCLEOTIDE SEQUENCE</scope>
</reference>